<keyword evidence="3" id="KW-1185">Reference proteome</keyword>
<dbReference type="RefSeq" id="WP_186914823.1">
    <property type="nucleotide sequence ID" value="NZ_JACOFZ010000001.1"/>
</dbReference>
<name>A0A923HV59_9BURK</name>
<keyword evidence="1" id="KW-0732">Signal</keyword>
<sequence>MRVLKQVILSCIAALISFHAHAQLRSHLFELSRQSIEYTTAGSDRKAAARMLVFDALAQDLPWSRPSFNHAAVIFQHTNTEHEPDDGELYRSQEMHLLTFFLLKEEARLNNSLPRGLLGTYRYVRVMDLPKELNLEWVDDPLTQILVLAVDNISDEERLRRGFPFALLKSSNTLNPNPLDQTLRTHKREQETEQLYIADQQTRSLFKKEEMIFNRYIERVGDAQRRARLYEMTSEDVLWDAKTLYRAAVVLNDTPSTIKRKAKPHYQLQENHLLAFFFARQAFLKGEHKRHH</sequence>
<dbReference type="AlphaFoldDB" id="A0A923HV59"/>
<feature type="chain" id="PRO_5037232357" evidence="1">
    <location>
        <begin position="23"/>
        <end position="292"/>
    </location>
</feature>
<evidence type="ECO:0000313" key="2">
    <source>
        <dbReference type="EMBL" id="MBC3880691.1"/>
    </source>
</evidence>
<dbReference type="Proteomes" id="UP000627446">
    <property type="component" value="Unassembled WGS sequence"/>
</dbReference>
<feature type="signal peptide" evidence="1">
    <location>
        <begin position="1"/>
        <end position="22"/>
    </location>
</feature>
<protein>
    <submittedName>
        <fullName evidence="2">Uncharacterized protein</fullName>
    </submittedName>
</protein>
<reference evidence="2" key="1">
    <citation type="submission" date="2020-08" db="EMBL/GenBank/DDBJ databases">
        <title>Novel species isolated from subtropical streams in China.</title>
        <authorList>
            <person name="Lu H."/>
        </authorList>
    </citation>
    <scope>NUCLEOTIDE SEQUENCE</scope>
    <source>
        <strain evidence="2">LX22W</strain>
    </source>
</reference>
<gene>
    <name evidence="2" type="ORF">H8K36_04845</name>
</gene>
<organism evidence="2 3">
    <name type="scientific">Undibacterium nitidum</name>
    <dbReference type="NCBI Taxonomy" id="2762298"/>
    <lineage>
        <taxon>Bacteria</taxon>
        <taxon>Pseudomonadati</taxon>
        <taxon>Pseudomonadota</taxon>
        <taxon>Betaproteobacteria</taxon>
        <taxon>Burkholderiales</taxon>
        <taxon>Oxalobacteraceae</taxon>
        <taxon>Undibacterium</taxon>
    </lineage>
</organism>
<accession>A0A923HV59</accession>
<evidence type="ECO:0000313" key="3">
    <source>
        <dbReference type="Proteomes" id="UP000627446"/>
    </source>
</evidence>
<dbReference type="EMBL" id="JACOFZ010000001">
    <property type="protein sequence ID" value="MBC3880691.1"/>
    <property type="molecule type" value="Genomic_DNA"/>
</dbReference>
<proteinExistence type="predicted"/>
<comment type="caution">
    <text evidence="2">The sequence shown here is derived from an EMBL/GenBank/DDBJ whole genome shotgun (WGS) entry which is preliminary data.</text>
</comment>
<evidence type="ECO:0000256" key="1">
    <source>
        <dbReference type="SAM" id="SignalP"/>
    </source>
</evidence>